<evidence type="ECO:0000256" key="1">
    <source>
        <dbReference type="ARBA" id="ARBA00004196"/>
    </source>
</evidence>
<evidence type="ECO:0000256" key="3">
    <source>
        <dbReference type="ARBA" id="ARBA00022448"/>
    </source>
</evidence>
<dbReference type="Gene3D" id="6.10.140.1990">
    <property type="match status" value="1"/>
</dbReference>
<evidence type="ECO:0000256" key="2">
    <source>
        <dbReference type="ARBA" id="ARBA00009477"/>
    </source>
</evidence>
<dbReference type="InterPro" id="IPR058636">
    <property type="entry name" value="Beta-barrel_YknX"/>
</dbReference>
<dbReference type="Pfam" id="PF25917">
    <property type="entry name" value="BSH_RND"/>
    <property type="match status" value="1"/>
</dbReference>
<comment type="subcellular location">
    <subcellularLocation>
        <location evidence="1">Cell envelope</location>
    </subcellularLocation>
</comment>
<dbReference type="Gene3D" id="2.40.30.170">
    <property type="match status" value="1"/>
</dbReference>
<sequence>MKKSLKRKLIFVAVLVVIALAITVYYVTRPKPAPTYATEAAHRGNIENTVLANGMLQAYKLVNVGAQVSGQIKTLAVELGQEVKKGDLIAQIDSLTRQNSLKNAEASLNSIKAQYRAKLAQIHQAQLEYARQKAMLADNASSKADYEAAEATLTVYNAELEQLKAQQAQAEIQLDNARVDLGYTTITAPLDGTVVYNAVEVGQTVNSNQTTPTIVEMAQLSKMTVKAQISEADVVNVKPGQEVYFTILGNPNKKYFATLRAIEPGPTSMDGNDKDMTSSDSDAIYYNGLFDVDNADRALRIGMTAQVSIVLAQAKDVLLVPAQVLQTAKAGGPNKAAAAGKPEAKAKMAKADGKGAKQYQVPVLVDGKVEYRDVQVGINNKVYAEIVSGLNDGDEVVIGMPSATSYSSRFGRSVRL</sequence>
<feature type="coiled-coil region" evidence="5">
    <location>
        <begin position="146"/>
        <end position="180"/>
    </location>
</feature>
<dbReference type="Gene3D" id="6.20.50.140">
    <property type="match status" value="1"/>
</dbReference>
<name>A0ABX7QMZ1_9GAMM</name>
<evidence type="ECO:0000259" key="7">
    <source>
        <dbReference type="Pfam" id="PF25967"/>
    </source>
</evidence>
<organism evidence="9 10">
    <name type="scientific">Shewanella avicenniae</name>
    <dbReference type="NCBI Taxonomy" id="2814294"/>
    <lineage>
        <taxon>Bacteria</taxon>
        <taxon>Pseudomonadati</taxon>
        <taxon>Pseudomonadota</taxon>
        <taxon>Gammaproteobacteria</taxon>
        <taxon>Alteromonadales</taxon>
        <taxon>Shewanellaceae</taxon>
        <taxon>Shewanella</taxon>
    </lineage>
</organism>
<dbReference type="Proteomes" id="UP000662770">
    <property type="component" value="Chromosome"/>
</dbReference>
<feature type="domain" description="Multidrug resistance protein MdtA-like C-terminal permuted SH3" evidence="7">
    <location>
        <begin position="352"/>
        <end position="399"/>
    </location>
</feature>
<dbReference type="InterPro" id="IPR006143">
    <property type="entry name" value="RND_pump_MFP"/>
</dbReference>
<dbReference type="InterPro" id="IPR058627">
    <property type="entry name" value="MdtA-like_C"/>
</dbReference>
<gene>
    <name evidence="9" type="ORF">JYB87_13845</name>
</gene>
<protein>
    <submittedName>
        <fullName evidence="9">Efflux RND transporter periplasmic adaptor subunit</fullName>
    </submittedName>
</protein>
<dbReference type="Pfam" id="PF25967">
    <property type="entry name" value="RND-MFP_C"/>
    <property type="match status" value="1"/>
</dbReference>
<evidence type="ECO:0000256" key="5">
    <source>
        <dbReference type="SAM" id="Coils"/>
    </source>
</evidence>
<evidence type="ECO:0000259" key="8">
    <source>
        <dbReference type="Pfam" id="PF25990"/>
    </source>
</evidence>
<evidence type="ECO:0000259" key="6">
    <source>
        <dbReference type="Pfam" id="PF25917"/>
    </source>
</evidence>
<dbReference type="RefSeq" id="WP_207354059.1">
    <property type="nucleotide sequence ID" value="NZ_CP071503.1"/>
</dbReference>
<keyword evidence="3" id="KW-0813">Transport</keyword>
<proteinExistence type="inferred from homology"/>
<comment type="similarity">
    <text evidence="2">Belongs to the membrane fusion protein (MFP) (TC 8.A.1) family.</text>
</comment>
<accession>A0ABX7QMZ1</accession>
<feature type="domain" description="Multidrug resistance protein MdtA-like barrel-sandwich hybrid" evidence="6">
    <location>
        <begin position="61"/>
        <end position="215"/>
    </location>
</feature>
<dbReference type="PANTHER" id="PTHR30469:SF33">
    <property type="entry name" value="SLR1207 PROTEIN"/>
    <property type="match status" value="1"/>
</dbReference>
<dbReference type="SUPFAM" id="SSF111369">
    <property type="entry name" value="HlyD-like secretion proteins"/>
    <property type="match status" value="1"/>
</dbReference>
<reference evidence="9 10" key="1">
    <citation type="submission" date="2021-03" db="EMBL/GenBank/DDBJ databases">
        <title>Novel species identification of genus Shewanella.</title>
        <authorList>
            <person name="Liu G."/>
            <person name="Zhang Q."/>
        </authorList>
    </citation>
    <scope>NUCLEOTIDE SEQUENCE [LARGE SCALE GENOMIC DNA]</scope>
    <source>
        <strain evidence="9 10">FJAT-51800</strain>
    </source>
</reference>
<feature type="domain" description="YknX-like beta-barrel" evidence="8">
    <location>
        <begin position="223"/>
        <end position="309"/>
    </location>
</feature>
<keyword evidence="4 5" id="KW-0175">Coiled coil</keyword>
<evidence type="ECO:0000256" key="4">
    <source>
        <dbReference type="ARBA" id="ARBA00023054"/>
    </source>
</evidence>
<dbReference type="EMBL" id="CP071503">
    <property type="protein sequence ID" value="QSX32819.1"/>
    <property type="molecule type" value="Genomic_DNA"/>
</dbReference>
<keyword evidence="10" id="KW-1185">Reference proteome</keyword>
<dbReference type="NCBIfam" id="TIGR01730">
    <property type="entry name" value="RND_mfp"/>
    <property type="match status" value="1"/>
</dbReference>
<evidence type="ECO:0000313" key="10">
    <source>
        <dbReference type="Proteomes" id="UP000662770"/>
    </source>
</evidence>
<dbReference type="Pfam" id="PF25990">
    <property type="entry name" value="Beta-barrel_YknX"/>
    <property type="match status" value="1"/>
</dbReference>
<dbReference type="PANTHER" id="PTHR30469">
    <property type="entry name" value="MULTIDRUG RESISTANCE PROTEIN MDTA"/>
    <property type="match status" value="1"/>
</dbReference>
<evidence type="ECO:0000313" key="9">
    <source>
        <dbReference type="EMBL" id="QSX32819.1"/>
    </source>
</evidence>
<dbReference type="InterPro" id="IPR030190">
    <property type="entry name" value="MacA_alpha-hairpin_sf"/>
</dbReference>
<dbReference type="Gene3D" id="2.40.50.100">
    <property type="match status" value="1"/>
</dbReference>
<dbReference type="InterPro" id="IPR058625">
    <property type="entry name" value="MdtA-like_BSH"/>
</dbReference>